<dbReference type="SUPFAM" id="SSF55298">
    <property type="entry name" value="YjgF-like"/>
    <property type="match status" value="1"/>
</dbReference>
<dbReference type="Gene3D" id="3.30.1330.40">
    <property type="entry name" value="RutC-like"/>
    <property type="match status" value="1"/>
</dbReference>
<dbReference type="InterPro" id="IPR006175">
    <property type="entry name" value="YjgF/YER057c/UK114"/>
</dbReference>
<dbReference type="GO" id="GO:0019239">
    <property type="term" value="F:deaminase activity"/>
    <property type="evidence" value="ECO:0007669"/>
    <property type="project" value="TreeGrafter"/>
</dbReference>
<comment type="caution">
    <text evidence="1">The sequence shown here is derived from an EMBL/GenBank/DDBJ whole genome shotgun (WGS) entry which is preliminary data.</text>
</comment>
<evidence type="ECO:0000313" key="2">
    <source>
        <dbReference type="Proteomes" id="UP000754883"/>
    </source>
</evidence>
<reference evidence="1 2" key="2">
    <citation type="submission" date="2021-10" db="EMBL/GenBank/DDBJ databases">
        <authorList>
            <person name="Piombo E."/>
        </authorList>
    </citation>
    <scope>NUCLEOTIDE SEQUENCE [LARGE SCALE GENOMIC DNA]</scope>
</reference>
<evidence type="ECO:0000313" key="1">
    <source>
        <dbReference type="EMBL" id="CAG9990535.1"/>
    </source>
</evidence>
<dbReference type="OrthoDB" id="309640at2759"/>
<dbReference type="PANTHER" id="PTHR11803">
    <property type="entry name" value="2-IMINOBUTANOATE/2-IMINOPROPANOATE DEAMINASE RIDA"/>
    <property type="match status" value="1"/>
</dbReference>
<gene>
    <name evidence="1" type="ORF">CBYS24578_00013839</name>
</gene>
<dbReference type="EMBL" id="CABFNO020001473">
    <property type="protein sequence ID" value="CAG9990535.1"/>
    <property type="molecule type" value="Genomic_DNA"/>
</dbReference>
<dbReference type="GO" id="GO:0005739">
    <property type="term" value="C:mitochondrion"/>
    <property type="evidence" value="ECO:0007669"/>
    <property type="project" value="TreeGrafter"/>
</dbReference>
<dbReference type="GO" id="GO:0005829">
    <property type="term" value="C:cytosol"/>
    <property type="evidence" value="ECO:0007669"/>
    <property type="project" value="TreeGrafter"/>
</dbReference>
<dbReference type="AlphaFoldDB" id="A0A9N9Y3D8"/>
<name>A0A9N9Y3D8_9HYPO</name>
<dbReference type="InterPro" id="IPR035959">
    <property type="entry name" value="RutC-like_sf"/>
</dbReference>
<sequence length="149" mass="16601">MSSLKYYVPEGHCEERKVKYYYTQAVRVGDRIETSGQARLTCGLGGWHPKTGVIHTNLKDEIDEAFRNCELNLKTAGGKGWSQVFRVTSYHVPLTDEALEICVENFKKYMPDHQPVWTAVGVPALGSPEGHIEIECNAYDPEGAAKAAQ</sequence>
<accession>A0A9N9Y3D8</accession>
<dbReference type="Pfam" id="PF01042">
    <property type="entry name" value="Ribonuc_L-PSP"/>
    <property type="match status" value="1"/>
</dbReference>
<protein>
    <submittedName>
        <fullName evidence="1">Uncharacterized protein</fullName>
    </submittedName>
</protein>
<dbReference type="PANTHER" id="PTHR11803:SF39">
    <property type="entry name" value="2-IMINOBUTANOATE_2-IMINOPROPANOATE DEAMINASE"/>
    <property type="match status" value="1"/>
</dbReference>
<organism evidence="1 2">
    <name type="scientific">Clonostachys byssicola</name>
    <dbReference type="NCBI Taxonomy" id="160290"/>
    <lineage>
        <taxon>Eukaryota</taxon>
        <taxon>Fungi</taxon>
        <taxon>Dikarya</taxon>
        <taxon>Ascomycota</taxon>
        <taxon>Pezizomycotina</taxon>
        <taxon>Sordariomycetes</taxon>
        <taxon>Hypocreomycetidae</taxon>
        <taxon>Hypocreales</taxon>
        <taxon>Bionectriaceae</taxon>
        <taxon>Clonostachys</taxon>
    </lineage>
</organism>
<reference evidence="2" key="1">
    <citation type="submission" date="2019-06" db="EMBL/GenBank/DDBJ databases">
        <authorList>
            <person name="Broberg M."/>
        </authorList>
    </citation>
    <scope>NUCLEOTIDE SEQUENCE [LARGE SCALE GENOMIC DNA]</scope>
</reference>
<dbReference type="Proteomes" id="UP000754883">
    <property type="component" value="Unassembled WGS sequence"/>
</dbReference>
<keyword evidence="2" id="KW-1185">Reference proteome</keyword>
<dbReference type="CDD" id="cd06152">
    <property type="entry name" value="YjgF_YER057c_UK114_like_4"/>
    <property type="match status" value="1"/>
</dbReference>
<proteinExistence type="predicted"/>